<keyword evidence="2" id="KW-1185">Reference proteome</keyword>
<evidence type="ECO:0000313" key="2">
    <source>
        <dbReference type="Proteomes" id="UP001179280"/>
    </source>
</evidence>
<sequence length="55" mass="5970">MFGFSKKEHQAEKSFQVKKAVSASNTKGFARVSLLDKPSNIVIESDSEKGIPASN</sequence>
<name>A0ABS2SPU4_9BACI</name>
<proteinExistence type="predicted"/>
<dbReference type="Proteomes" id="UP001179280">
    <property type="component" value="Unassembled WGS sequence"/>
</dbReference>
<accession>A0ABS2SPU4</accession>
<evidence type="ECO:0000313" key="1">
    <source>
        <dbReference type="EMBL" id="MBM7837181.1"/>
    </source>
</evidence>
<comment type="caution">
    <text evidence="1">The sequence shown here is derived from an EMBL/GenBank/DDBJ whole genome shotgun (WGS) entry which is preliminary data.</text>
</comment>
<reference evidence="1" key="1">
    <citation type="submission" date="2021-01" db="EMBL/GenBank/DDBJ databases">
        <title>Genomic Encyclopedia of Type Strains, Phase IV (KMG-IV): sequencing the most valuable type-strain genomes for metagenomic binning, comparative biology and taxonomic classification.</title>
        <authorList>
            <person name="Goeker M."/>
        </authorList>
    </citation>
    <scope>NUCLEOTIDE SEQUENCE</scope>
    <source>
        <strain evidence="1">DSM 21943</strain>
    </source>
</reference>
<gene>
    <name evidence="1" type="ORF">JOC54_000412</name>
</gene>
<organism evidence="1 2">
    <name type="scientific">Shouchella xiaoxiensis</name>
    <dbReference type="NCBI Taxonomy" id="766895"/>
    <lineage>
        <taxon>Bacteria</taxon>
        <taxon>Bacillati</taxon>
        <taxon>Bacillota</taxon>
        <taxon>Bacilli</taxon>
        <taxon>Bacillales</taxon>
        <taxon>Bacillaceae</taxon>
        <taxon>Shouchella</taxon>
    </lineage>
</organism>
<dbReference type="EMBL" id="JAFBCV010000001">
    <property type="protein sequence ID" value="MBM7837181.1"/>
    <property type="molecule type" value="Genomic_DNA"/>
</dbReference>
<protein>
    <submittedName>
        <fullName evidence="1">Uncharacterized protein</fullName>
    </submittedName>
</protein>
<dbReference type="RefSeq" id="WP_204464048.1">
    <property type="nucleotide sequence ID" value="NZ_JAFBCV010000001.1"/>
</dbReference>